<dbReference type="PANTHER" id="PTHR43641">
    <property type="entry name" value="FORMATE ACETYLTRANSFERASE 3-RELATED"/>
    <property type="match status" value="1"/>
</dbReference>
<evidence type="ECO:0000313" key="6">
    <source>
        <dbReference type="EMBL" id="HIW01474.1"/>
    </source>
</evidence>
<dbReference type="InterPro" id="IPR019777">
    <property type="entry name" value="Form_AcTrfase_GR_CS"/>
</dbReference>
<dbReference type="Proteomes" id="UP000886752">
    <property type="component" value="Unassembled WGS sequence"/>
</dbReference>
<dbReference type="Gene3D" id="3.20.70.20">
    <property type="match status" value="1"/>
</dbReference>
<dbReference type="PROSITE" id="PS00850">
    <property type="entry name" value="GLY_RADICAL_1"/>
    <property type="match status" value="1"/>
</dbReference>
<dbReference type="PROSITE" id="PS51554">
    <property type="entry name" value="PFL"/>
    <property type="match status" value="1"/>
</dbReference>
<dbReference type="InterPro" id="IPR004184">
    <property type="entry name" value="PFL_dom"/>
</dbReference>
<feature type="domain" description="Glycine radical" evidence="4">
    <location>
        <begin position="711"/>
        <end position="834"/>
    </location>
</feature>
<organism evidence="6 7">
    <name type="scientific">Candidatus Desulfovibrio intestinipullorum</name>
    <dbReference type="NCBI Taxonomy" id="2838536"/>
    <lineage>
        <taxon>Bacteria</taxon>
        <taxon>Pseudomonadati</taxon>
        <taxon>Thermodesulfobacteriota</taxon>
        <taxon>Desulfovibrionia</taxon>
        <taxon>Desulfovibrionales</taxon>
        <taxon>Desulfovibrionaceae</taxon>
        <taxon>Desulfovibrio</taxon>
    </lineage>
</organism>
<keyword evidence="1 3" id="KW-0556">Organic radical</keyword>
<evidence type="ECO:0000259" key="4">
    <source>
        <dbReference type="PROSITE" id="PS51149"/>
    </source>
</evidence>
<evidence type="ECO:0000256" key="2">
    <source>
        <dbReference type="ARBA" id="ARBA00023239"/>
    </source>
</evidence>
<dbReference type="PROSITE" id="PS51149">
    <property type="entry name" value="GLY_RADICAL_2"/>
    <property type="match status" value="1"/>
</dbReference>
<dbReference type="PANTHER" id="PTHR43641:SF2">
    <property type="entry name" value="DEHYDRATASE YBIW-RELATED"/>
    <property type="match status" value="1"/>
</dbReference>
<gene>
    <name evidence="6" type="ORF">H9894_09875</name>
</gene>
<dbReference type="InterPro" id="IPR001150">
    <property type="entry name" value="Gly_radical"/>
</dbReference>
<evidence type="ECO:0000256" key="3">
    <source>
        <dbReference type="PROSITE-ProRule" id="PRU00493"/>
    </source>
</evidence>
<keyword evidence="2" id="KW-0456">Lyase</keyword>
<comment type="caution">
    <text evidence="6">The sequence shown here is derived from an EMBL/GenBank/DDBJ whole genome shotgun (WGS) entry which is preliminary data.</text>
</comment>
<protein>
    <submittedName>
        <fullName evidence="6">Glycyl radical protein</fullName>
    </submittedName>
</protein>
<dbReference type="AlphaFoldDB" id="A0A9D1TQI8"/>
<sequence>MTAPVTECCLRSPQEERLQDKIDGKVDRFRATHERVFRMLERFDGQKPQIDIERALYFTQSMKETEGEPLVLRWAKALMNVAKNITVTVDEDQLVLGRAGGLSGRYGILYPELDGDFLDIAVKDLPTRETSPASIDPQDAVRVVEEIAPYWKGKTFHEDLNAALPPEVHKLTYDDPMGLISRYIVNETASFRSSIQWVPDFGKIIRRGFNSIKAEAQEKLAALDPLSCKDMCEKKPFLEAIVIVSDAIVLWAHRYADAARAEAAKTEDPKRKAELLRMAENADHVPGEPARDFWEACQSQWFTQMFSRLEQKTGTTISNGRMDQYFYPYFKADIESGKITEDQALEILECMWVGMAEFIDMYISPTGGAFNEGYAHWEAVTVGGQTPDGRDATNELTHLILRSKREFPLHYPDLAARVHSGCPESYLWDVAETIKYGSGFPKLINDEEIVPLYVSKGASFEEAFDYAVSGCTEARMPNRDTYTSGGAYINFAAAVEMVLRNGRMKKYGDTVLGVETGDPRNFTSWEEFWNAYVQQHMLFLRTAFIQQYIINKLRARHFAAPMLSAMHDLAMKHCIDLHQEQIPEGINFGYFEYMGLGTVVDSLCAVKKLVFEDKKLTMDQLIKALDANFEGYDDVKALLKTAPCYGNNDEYADAIGHEIDRLSVEYGHKYSMKDLGMHNDVRYVPFTSHVPFGKVVSATPNGRVDWFPLSDGSSASHGADVNGPTAVLLSNYNTKNYGLRDRAARMLNIKFTPKCLEGEQGTEKLVAFIRTFIDLKLWHVQFNVINADTLVKAQKDPAKYRNLIVRIAGYSAYFVDLSPDLQNDLIARTVHDTI</sequence>
<proteinExistence type="predicted"/>
<reference evidence="6" key="2">
    <citation type="submission" date="2021-04" db="EMBL/GenBank/DDBJ databases">
        <authorList>
            <person name="Gilroy R."/>
        </authorList>
    </citation>
    <scope>NUCLEOTIDE SEQUENCE</scope>
    <source>
        <strain evidence="6">ChiHecec2B26-446</strain>
    </source>
</reference>
<evidence type="ECO:0000256" key="1">
    <source>
        <dbReference type="ARBA" id="ARBA00022818"/>
    </source>
</evidence>
<feature type="modified residue" description="Glycine radical" evidence="3">
    <location>
        <position position="809"/>
    </location>
</feature>
<dbReference type="SUPFAM" id="SSF51998">
    <property type="entry name" value="PFL-like glycyl radical enzymes"/>
    <property type="match status" value="1"/>
</dbReference>
<name>A0A9D1TQI8_9BACT</name>
<evidence type="ECO:0000313" key="7">
    <source>
        <dbReference type="Proteomes" id="UP000886752"/>
    </source>
</evidence>
<dbReference type="GO" id="GO:0016829">
    <property type="term" value="F:lyase activity"/>
    <property type="evidence" value="ECO:0007669"/>
    <property type="project" value="UniProtKB-KW"/>
</dbReference>
<dbReference type="EMBL" id="DXHV01000082">
    <property type="protein sequence ID" value="HIW01474.1"/>
    <property type="molecule type" value="Genomic_DNA"/>
</dbReference>
<dbReference type="InterPro" id="IPR051215">
    <property type="entry name" value="GRE"/>
</dbReference>
<feature type="domain" description="PFL" evidence="5">
    <location>
        <begin position="34"/>
        <end position="704"/>
    </location>
</feature>
<reference evidence="6" key="1">
    <citation type="journal article" date="2021" name="PeerJ">
        <title>Extensive microbial diversity within the chicken gut microbiome revealed by metagenomics and culture.</title>
        <authorList>
            <person name="Gilroy R."/>
            <person name="Ravi A."/>
            <person name="Getino M."/>
            <person name="Pursley I."/>
            <person name="Horton D.L."/>
            <person name="Alikhan N.F."/>
            <person name="Baker D."/>
            <person name="Gharbi K."/>
            <person name="Hall N."/>
            <person name="Watson M."/>
            <person name="Adriaenssens E.M."/>
            <person name="Foster-Nyarko E."/>
            <person name="Jarju S."/>
            <person name="Secka A."/>
            <person name="Antonio M."/>
            <person name="Oren A."/>
            <person name="Chaudhuri R.R."/>
            <person name="La Ragione R."/>
            <person name="Hildebrand F."/>
            <person name="Pallen M.J."/>
        </authorList>
    </citation>
    <scope>NUCLEOTIDE SEQUENCE</scope>
    <source>
        <strain evidence="6">ChiHecec2B26-446</strain>
    </source>
</reference>
<dbReference type="GO" id="GO:0005829">
    <property type="term" value="C:cytosol"/>
    <property type="evidence" value="ECO:0007669"/>
    <property type="project" value="TreeGrafter"/>
</dbReference>
<evidence type="ECO:0000259" key="5">
    <source>
        <dbReference type="PROSITE" id="PS51554"/>
    </source>
</evidence>
<accession>A0A9D1TQI8</accession>
<dbReference type="Pfam" id="PF02901">
    <property type="entry name" value="PFL-like"/>
    <property type="match status" value="1"/>
</dbReference>
<dbReference type="Pfam" id="PF01228">
    <property type="entry name" value="Gly_radical"/>
    <property type="match status" value="1"/>
</dbReference>